<evidence type="ECO:0000313" key="2">
    <source>
        <dbReference type="Proteomes" id="UP000231322"/>
    </source>
</evidence>
<sequence length="99" mass="11353">MQRVSFSLSTDGVVSWGSVPNAVRYELNILNKRTDEYYMMQGFRSGNTGYRIPTTYDGQKLEKGVYSCFMIIKDTGASTIGWTETIEFYYDGSQFRVIN</sequence>
<comment type="caution">
    <text evidence="1">The sequence shown here is derived from an EMBL/GenBank/DDBJ whole genome shotgun (WGS) entry which is preliminary data.</text>
</comment>
<accession>A0A2G7HDT7</accession>
<dbReference type="Proteomes" id="UP000231322">
    <property type="component" value="Unassembled WGS sequence"/>
</dbReference>
<proteinExistence type="predicted"/>
<keyword evidence="2" id="KW-1185">Reference proteome</keyword>
<dbReference type="EMBL" id="PEIK01000012">
    <property type="protein sequence ID" value="PIH03260.1"/>
    <property type="molecule type" value="Genomic_DNA"/>
</dbReference>
<evidence type="ECO:0000313" key="1">
    <source>
        <dbReference type="EMBL" id="PIH03260.1"/>
    </source>
</evidence>
<protein>
    <submittedName>
        <fullName evidence="1">Uncharacterized protein</fullName>
    </submittedName>
</protein>
<gene>
    <name evidence="1" type="ORF">CS538_14125</name>
</gene>
<name>A0A2G7HDT7_9CLOT</name>
<reference evidence="1 2" key="1">
    <citation type="submission" date="2017-10" db="EMBL/GenBank/DDBJ databases">
        <title>Reclassification of Eubacterium combesii and discrepancies in the nomenclature of botulinum neurotoxin producing clostridia. Request for an Opinion.</title>
        <authorList>
            <person name="Dobritsa A.P."/>
            <person name="Kutumbaka K.K."/>
            <person name="Samadpour M."/>
        </authorList>
    </citation>
    <scope>NUCLEOTIDE SEQUENCE [LARGE SCALE GENOMIC DNA]</scope>
    <source>
        <strain evidence="1 2">DSM 20696</strain>
    </source>
</reference>
<organism evidence="1 2">
    <name type="scientific">Clostridium combesii</name>
    <dbReference type="NCBI Taxonomy" id="39481"/>
    <lineage>
        <taxon>Bacteria</taxon>
        <taxon>Bacillati</taxon>
        <taxon>Bacillota</taxon>
        <taxon>Clostridia</taxon>
        <taxon>Eubacteriales</taxon>
        <taxon>Clostridiaceae</taxon>
        <taxon>Clostridium</taxon>
    </lineage>
</organism>
<dbReference type="AlphaFoldDB" id="A0A2G7HDT7"/>